<feature type="transmembrane region" description="Helical" evidence="7">
    <location>
        <begin position="96"/>
        <end position="117"/>
    </location>
</feature>
<feature type="transmembrane region" description="Helical" evidence="7">
    <location>
        <begin position="323"/>
        <end position="344"/>
    </location>
</feature>
<evidence type="ECO:0000256" key="1">
    <source>
        <dbReference type="ARBA" id="ARBA00004141"/>
    </source>
</evidence>
<evidence type="ECO:0000256" key="6">
    <source>
        <dbReference type="ARBA" id="ARBA00023136"/>
    </source>
</evidence>
<feature type="transmembrane region" description="Helical" evidence="7">
    <location>
        <begin position="129"/>
        <end position="150"/>
    </location>
</feature>
<feature type="transmembrane region" description="Helical" evidence="7">
    <location>
        <begin position="55"/>
        <end position="76"/>
    </location>
</feature>
<feature type="transmembrane region" description="Helical" evidence="7">
    <location>
        <begin position="351"/>
        <end position="372"/>
    </location>
</feature>
<evidence type="ECO:0000313" key="8">
    <source>
        <dbReference type="EMBL" id="MBA2880258.1"/>
    </source>
</evidence>
<feature type="transmembrane region" description="Helical" evidence="7">
    <location>
        <begin position="243"/>
        <end position="263"/>
    </location>
</feature>
<evidence type="ECO:0000256" key="5">
    <source>
        <dbReference type="ARBA" id="ARBA00022989"/>
    </source>
</evidence>
<organism evidence="8 9">
    <name type="scientific">Desulfosalsimonas propionicica</name>
    <dbReference type="NCBI Taxonomy" id="332175"/>
    <lineage>
        <taxon>Bacteria</taxon>
        <taxon>Pseudomonadati</taxon>
        <taxon>Thermodesulfobacteriota</taxon>
        <taxon>Desulfobacteria</taxon>
        <taxon>Desulfobacterales</taxon>
        <taxon>Desulfosalsimonadaceae</taxon>
        <taxon>Desulfosalsimonas</taxon>
    </lineage>
</organism>
<comment type="similarity">
    <text evidence="2">Belongs to the nucleobase:cation symporter-2 (NCS2) (TC 2.A.40) family.</text>
</comment>
<keyword evidence="6 7" id="KW-0472">Membrane</keyword>
<dbReference type="Proteomes" id="UP000525298">
    <property type="component" value="Unassembled WGS sequence"/>
</dbReference>
<evidence type="ECO:0000256" key="4">
    <source>
        <dbReference type="ARBA" id="ARBA00022692"/>
    </source>
</evidence>
<dbReference type="AlphaFoldDB" id="A0A7W0C6U9"/>
<feature type="transmembrane region" description="Helical" evidence="7">
    <location>
        <begin position="193"/>
        <end position="210"/>
    </location>
</feature>
<keyword evidence="5 7" id="KW-1133">Transmembrane helix</keyword>
<name>A0A7W0C6U9_9BACT</name>
<comment type="subcellular location">
    <subcellularLocation>
        <location evidence="1">Membrane</location>
        <topology evidence="1">Multi-pass membrane protein</topology>
    </subcellularLocation>
</comment>
<reference evidence="8 9" key="1">
    <citation type="submission" date="2020-07" db="EMBL/GenBank/DDBJ databases">
        <title>Genomic Encyclopedia of Type Strains, Phase IV (KMG-IV): sequencing the most valuable type-strain genomes for metagenomic binning, comparative biology and taxonomic classification.</title>
        <authorList>
            <person name="Goeker M."/>
        </authorList>
    </citation>
    <scope>NUCLEOTIDE SEQUENCE [LARGE SCALE GENOMIC DNA]</scope>
    <source>
        <strain evidence="8 9">DSM 17721</strain>
    </source>
</reference>
<comment type="caution">
    <text evidence="8">The sequence shown here is derived from an EMBL/GenBank/DDBJ whole genome shotgun (WGS) entry which is preliminary data.</text>
</comment>
<dbReference type="Pfam" id="PF00860">
    <property type="entry name" value="Xan_ur_permease"/>
    <property type="match status" value="1"/>
</dbReference>
<feature type="transmembrane region" description="Helical" evidence="7">
    <location>
        <begin position="378"/>
        <end position="398"/>
    </location>
</feature>
<dbReference type="GO" id="GO:0042907">
    <property type="term" value="F:xanthine transmembrane transporter activity"/>
    <property type="evidence" value="ECO:0007669"/>
    <property type="project" value="TreeGrafter"/>
</dbReference>
<dbReference type="EMBL" id="JACDUS010000001">
    <property type="protein sequence ID" value="MBA2880258.1"/>
    <property type="molecule type" value="Genomic_DNA"/>
</dbReference>
<dbReference type="PANTHER" id="PTHR42810:SF2">
    <property type="entry name" value="PURINE PERMEASE C1399.01C-RELATED"/>
    <property type="match status" value="1"/>
</dbReference>
<proteinExistence type="inferred from homology"/>
<dbReference type="PANTHER" id="PTHR42810">
    <property type="entry name" value="PURINE PERMEASE C1399.01C-RELATED"/>
    <property type="match status" value="1"/>
</dbReference>
<evidence type="ECO:0000256" key="2">
    <source>
        <dbReference type="ARBA" id="ARBA00008821"/>
    </source>
</evidence>
<evidence type="ECO:0000313" key="9">
    <source>
        <dbReference type="Proteomes" id="UP000525298"/>
    </source>
</evidence>
<keyword evidence="4 7" id="KW-0812">Transmembrane</keyword>
<feature type="transmembrane region" description="Helical" evidence="7">
    <location>
        <begin position="16"/>
        <end position="43"/>
    </location>
</feature>
<accession>A0A7W0C6U9</accession>
<gene>
    <name evidence="8" type="ORF">HNR65_000565</name>
</gene>
<feature type="transmembrane region" description="Helical" evidence="7">
    <location>
        <begin position="170"/>
        <end position="186"/>
    </location>
</feature>
<evidence type="ECO:0000256" key="7">
    <source>
        <dbReference type="SAM" id="Phobius"/>
    </source>
</evidence>
<feature type="transmembrane region" description="Helical" evidence="7">
    <location>
        <begin position="284"/>
        <end position="303"/>
    </location>
</feature>
<keyword evidence="9" id="KW-1185">Reference proteome</keyword>
<evidence type="ECO:0000256" key="3">
    <source>
        <dbReference type="ARBA" id="ARBA00022448"/>
    </source>
</evidence>
<dbReference type="RefSeq" id="WP_181549908.1">
    <property type="nucleotide sequence ID" value="NZ_JACDUS010000001.1"/>
</dbReference>
<sequence>MARPSYLIYGRDDSPSFLICLLSGIQHTFVMSSTLILPVVVVGEVGGSQLEVQRVVSMTMIAIGITTMLQSLRGRIGMGHLCPYLAGVPYFAASMQAAWAGGVSMMAGMFVMAGLFESFFSRLVKRLRFLFPAEVTGVVVMMVGIALIPLGVANFMGIKTAEALYEIPDIMVGATTLAVMIGLSVWGTGRVRVYCVFIGLVIGYLVAYTADVMTIYDINKVAAARSFKLPGLLENAWQFDPNLVFPFIIAALCTSLKAIGDMITCQKISDDQWKQPDMTGISNGLLAGGIGTTLAGILGGVGISTSSSNIGVSAATGTTSRKIGLFAGGLFVLFACLPKITAVFSVMPKPVMGAVLIFVTCYMITAGIQILLTVEMDTQKIFVIGAAIIFGLSADILPDLYNYIPAWLKPMFSSSLTLSTVIAITLTQIFRVGDYLKSKLSAKH</sequence>
<dbReference type="NCBIfam" id="NF037981">
    <property type="entry name" value="NCS2_1"/>
    <property type="match status" value="1"/>
</dbReference>
<keyword evidence="3" id="KW-0813">Transport</keyword>
<protein>
    <submittedName>
        <fullName evidence="8">NCS2 family nucleobase:cation symporter-2</fullName>
    </submittedName>
</protein>
<dbReference type="InterPro" id="IPR006043">
    <property type="entry name" value="NCS2"/>
</dbReference>
<dbReference type="GO" id="GO:0005886">
    <property type="term" value="C:plasma membrane"/>
    <property type="evidence" value="ECO:0007669"/>
    <property type="project" value="TreeGrafter"/>
</dbReference>
<feature type="transmembrane region" description="Helical" evidence="7">
    <location>
        <begin position="410"/>
        <end position="430"/>
    </location>
</feature>